<dbReference type="InterPro" id="IPR004842">
    <property type="entry name" value="SLC12A_fam"/>
</dbReference>
<dbReference type="PANTHER" id="PTHR11827">
    <property type="entry name" value="SOLUTE CARRIER FAMILY 12, CATION COTRANSPORTERS"/>
    <property type="match status" value="1"/>
</dbReference>
<keyword evidence="3 5" id="KW-1133">Transmembrane helix</keyword>
<proteinExistence type="predicted"/>
<evidence type="ECO:0000313" key="7">
    <source>
        <dbReference type="EMBL" id="MEQ2313137.1"/>
    </source>
</evidence>
<evidence type="ECO:0000313" key="8">
    <source>
        <dbReference type="Proteomes" id="UP001469553"/>
    </source>
</evidence>
<keyword evidence="2 5" id="KW-0812">Transmembrane</keyword>
<evidence type="ECO:0000256" key="2">
    <source>
        <dbReference type="ARBA" id="ARBA00022692"/>
    </source>
</evidence>
<accession>A0ABV1A3K8</accession>
<dbReference type="PANTHER" id="PTHR11827:SF97">
    <property type="entry name" value="SLC12A10.3 SOLUTE CARRIER FAMILY 12 (SODIUM_POTASSIUM_CHLORIDE TRANSPORTERS), MEMBER 10, TANDEM DUPLICATE 3 ISOFORM X1-RELATED"/>
    <property type="match status" value="1"/>
</dbReference>
<evidence type="ECO:0000256" key="1">
    <source>
        <dbReference type="ARBA" id="ARBA00004141"/>
    </source>
</evidence>
<evidence type="ECO:0000259" key="6">
    <source>
        <dbReference type="Pfam" id="PF03522"/>
    </source>
</evidence>
<dbReference type="InterPro" id="IPR018491">
    <property type="entry name" value="SLC12_C"/>
</dbReference>
<organism evidence="7 8">
    <name type="scientific">Ameca splendens</name>
    <dbReference type="NCBI Taxonomy" id="208324"/>
    <lineage>
        <taxon>Eukaryota</taxon>
        <taxon>Metazoa</taxon>
        <taxon>Chordata</taxon>
        <taxon>Craniata</taxon>
        <taxon>Vertebrata</taxon>
        <taxon>Euteleostomi</taxon>
        <taxon>Actinopterygii</taxon>
        <taxon>Neopterygii</taxon>
        <taxon>Teleostei</taxon>
        <taxon>Neoteleostei</taxon>
        <taxon>Acanthomorphata</taxon>
        <taxon>Ovalentaria</taxon>
        <taxon>Atherinomorphae</taxon>
        <taxon>Cyprinodontiformes</taxon>
        <taxon>Goodeidae</taxon>
        <taxon>Ameca</taxon>
    </lineage>
</organism>
<dbReference type="Pfam" id="PF03522">
    <property type="entry name" value="SLC12"/>
    <property type="match status" value="1"/>
</dbReference>
<reference evidence="7 8" key="1">
    <citation type="submission" date="2021-06" db="EMBL/GenBank/DDBJ databases">
        <authorList>
            <person name="Palmer J.M."/>
        </authorList>
    </citation>
    <scope>NUCLEOTIDE SEQUENCE [LARGE SCALE GENOMIC DNA]</scope>
    <source>
        <strain evidence="7 8">AS_MEX2019</strain>
        <tissue evidence="7">Muscle</tissue>
    </source>
</reference>
<keyword evidence="4 5" id="KW-0472">Membrane</keyword>
<evidence type="ECO:0000256" key="3">
    <source>
        <dbReference type="ARBA" id="ARBA00022989"/>
    </source>
</evidence>
<protein>
    <recommendedName>
        <fullName evidence="6">SLC12A transporter C-terminal domain-containing protein</fullName>
    </recommendedName>
</protein>
<sequence length="70" mass="8249">MSDEGSSDQINTVFQNNQGKKTIDVYWIADDGGLTLLVPYLITRRRRWRRCKVRVFIVGDEQNMEESRNE</sequence>
<feature type="domain" description="SLC12A transporter C-terminal" evidence="6">
    <location>
        <begin position="11"/>
        <end position="68"/>
    </location>
</feature>
<dbReference type="Proteomes" id="UP001469553">
    <property type="component" value="Unassembled WGS sequence"/>
</dbReference>
<feature type="transmembrane region" description="Helical" evidence="5">
    <location>
        <begin position="25"/>
        <end position="42"/>
    </location>
</feature>
<comment type="subcellular location">
    <subcellularLocation>
        <location evidence="1">Membrane</location>
        <topology evidence="1">Multi-pass membrane protein</topology>
    </subcellularLocation>
</comment>
<evidence type="ECO:0000256" key="4">
    <source>
        <dbReference type="ARBA" id="ARBA00023136"/>
    </source>
</evidence>
<evidence type="ECO:0000256" key="5">
    <source>
        <dbReference type="SAM" id="Phobius"/>
    </source>
</evidence>
<gene>
    <name evidence="7" type="ORF">AMECASPLE_038495</name>
</gene>
<name>A0ABV1A3K8_9TELE</name>
<comment type="caution">
    <text evidence="7">The sequence shown here is derived from an EMBL/GenBank/DDBJ whole genome shotgun (WGS) entry which is preliminary data.</text>
</comment>
<dbReference type="EMBL" id="JAHRIP010082379">
    <property type="protein sequence ID" value="MEQ2313137.1"/>
    <property type="molecule type" value="Genomic_DNA"/>
</dbReference>
<keyword evidence="8" id="KW-1185">Reference proteome</keyword>